<dbReference type="Proteomes" id="UP001172083">
    <property type="component" value="Unassembled WGS sequence"/>
</dbReference>
<reference evidence="2" key="1">
    <citation type="submission" date="2023-06" db="EMBL/GenBank/DDBJ databases">
        <title>Genomic of Agaribacillus aureum.</title>
        <authorList>
            <person name="Wang G."/>
        </authorList>
    </citation>
    <scope>NUCLEOTIDE SEQUENCE</scope>
    <source>
        <strain evidence="2">BMA12</strain>
    </source>
</reference>
<evidence type="ECO:0000313" key="2">
    <source>
        <dbReference type="EMBL" id="MDN5214356.1"/>
    </source>
</evidence>
<accession>A0ABT8LDE5</accession>
<protein>
    <recommendedName>
        <fullName evidence="4">Primosomal protein N' (Replication factor Y)-superfamily II helicase</fullName>
    </recommendedName>
</protein>
<keyword evidence="1" id="KW-1133">Transmembrane helix</keyword>
<organism evidence="2 3">
    <name type="scientific">Agaribacillus aureus</name>
    <dbReference type="NCBI Taxonomy" id="3051825"/>
    <lineage>
        <taxon>Bacteria</taxon>
        <taxon>Pseudomonadati</taxon>
        <taxon>Bacteroidota</taxon>
        <taxon>Cytophagia</taxon>
        <taxon>Cytophagales</taxon>
        <taxon>Splendidivirgaceae</taxon>
        <taxon>Agaribacillus</taxon>
    </lineage>
</organism>
<gene>
    <name evidence="2" type="ORF">QQ020_19915</name>
</gene>
<feature type="transmembrane region" description="Helical" evidence="1">
    <location>
        <begin position="352"/>
        <end position="370"/>
    </location>
</feature>
<keyword evidence="1" id="KW-0472">Membrane</keyword>
<comment type="caution">
    <text evidence="2">The sequence shown here is derived from an EMBL/GenBank/DDBJ whole genome shotgun (WGS) entry which is preliminary data.</text>
</comment>
<evidence type="ECO:0000256" key="1">
    <source>
        <dbReference type="SAM" id="Phobius"/>
    </source>
</evidence>
<sequence>MSDEASPEVKVSNELECQGCGAILKFKPGTHHLSCEYCGAENEIFNPDDQVVTIEETSLEEYLKEGLKKEEKIDIVTVRCDGCGGSFTFEPNLSSDFCPFCSSPKVIKGGTTASVYKPGYLLPFDISRKQALSSYQHWLKSLWFAPGDLKHYANNNDRFNGMYIPFWTYDCHTRTQYSGASGHDYQVQRQVNVIENGKSVTRTRYVTKTRWRHASGEVQNIFDDILVVASSAVSQPKMNKIKAWDLDNLVPYDDKYLSGFRTETYTVNIEDGYENAKTKMHREIVFSVKQDIGGDRQRIDHLNTQYSGASFKQILVPIWLSAYRYKGKVYQFIINGRTGAVAGDRPYSTKKIVLAILGGLLLILFISLFVK</sequence>
<evidence type="ECO:0000313" key="3">
    <source>
        <dbReference type="Proteomes" id="UP001172083"/>
    </source>
</evidence>
<dbReference type="EMBL" id="JAUJEB010000004">
    <property type="protein sequence ID" value="MDN5214356.1"/>
    <property type="molecule type" value="Genomic_DNA"/>
</dbReference>
<name>A0ABT8LDE5_9BACT</name>
<dbReference type="RefSeq" id="WP_346759690.1">
    <property type="nucleotide sequence ID" value="NZ_JAUJEB010000004.1"/>
</dbReference>
<keyword evidence="1" id="KW-0812">Transmembrane</keyword>
<evidence type="ECO:0008006" key="4">
    <source>
        <dbReference type="Google" id="ProtNLM"/>
    </source>
</evidence>
<keyword evidence="3" id="KW-1185">Reference proteome</keyword>
<proteinExistence type="predicted"/>